<evidence type="ECO:0000256" key="3">
    <source>
        <dbReference type="SAM" id="SignalP"/>
    </source>
</evidence>
<dbReference type="InterPro" id="IPR029132">
    <property type="entry name" value="CBAH/NAAA_C"/>
</dbReference>
<sequence>MLKNTLKIALLSTLTSATIAHACTSIAWNTDQGVLTSRTNDWVEATNPVLGNINKGTLRSIQGAGQGDDYLVKYDIVAVLAYGELVHDGVNSQGLQMNALYYTPMTIPEKNSNNSITQFTFGEYLLANYATVEEAINALPQLKVQKLTLAVMPMDIKLHWSITDKSGDRAVIELDKEGLHVYRGEIAMVMTNDPSFKTHLKNRQKYEPSWQNADRNTDFGSKGNASAESRFIHASYYKSKLTEPTSVQNGLMKIASVPFRVPVDAPYKDFGNGMTVYATEWTLSQSLETGDSVMEYNFENNWNTVKFNVYDLMGKEFRQPLMVNAISPLFSN</sequence>
<dbReference type="EMBL" id="CP044399">
    <property type="protein sequence ID" value="QFI36864.1"/>
    <property type="molecule type" value="Genomic_DNA"/>
</dbReference>
<keyword evidence="3" id="KW-0732">Signal</keyword>
<name>A0A5J6WH68_MORMI</name>
<dbReference type="PANTHER" id="PTHR35527">
    <property type="entry name" value="CHOLOYLGLYCINE HYDROLASE"/>
    <property type="match status" value="1"/>
</dbReference>
<protein>
    <submittedName>
        <fullName evidence="5">Linear amide C-N hydrolase</fullName>
    </submittedName>
</protein>
<dbReference type="Gene3D" id="3.60.60.10">
    <property type="entry name" value="Penicillin V Acylase, Chain A"/>
    <property type="match status" value="1"/>
</dbReference>
<feature type="domain" description="Choloylglycine hydrolase/NAAA C-terminal" evidence="4">
    <location>
        <begin position="23"/>
        <end position="291"/>
    </location>
</feature>
<evidence type="ECO:0000256" key="2">
    <source>
        <dbReference type="ARBA" id="ARBA00022801"/>
    </source>
</evidence>
<dbReference type="RefSeq" id="WP_019443056.1">
    <property type="nucleotide sequence ID" value="NZ_ALOE01000039.1"/>
</dbReference>
<dbReference type="OrthoDB" id="1265391at2"/>
<evidence type="ECO:0000256" key="1">
    <source>
        <dbReference type="ARBA" id="ARBA00006625"/>
    </source>
</evidence>
<evidence type="ECO:0000313" key="5">
    <source>
        <dbReference type="EMBL" id="QFI36864.1"/>
    </source>
</evidence>
<dbReference type="InterPro" id="IPR052193">
    <property type="entry name" value="Peptidase_C59"/>
</dbReference>
<feature type="chain" id="PRO_5023934030" evidence="3">
    <location>
        <begin position="23"/>
        <end position="332"/>
    </location>
</feature>
<accession>A0A5J6WH68</accession>
<dbReference type="GO" id="GO:0016787">
    <property type="term" value="F:hydrolase activity"/>
    <property type="evidence" value="ECO:0007669"/>
    <property type="project" value="UniProtKB-KW"/>
</dbReference>
<dbReference type="InterPro" id="IPR029055">
    <property type="entry name" value="Ntn_hydrolases_N"/>
</dbReference>
<evidence type="ECO:0000313" key="6">
    <source>
        <dbReference type="Proteomes" id="UP000327424"/>
    </source>
</evidence>
<feature type="signal peptide" evidence="3">
    <location>
        <begin position="1"/>
        <end position="22"/>
    </location>
</feature>
<proteinExistence type="inferred from homology"/>
<dbReference type="PANTHER" id="PTHR35527:SF2">
    <property type="entry name" value="HYDROLASE"/>
    <property type="match status" value="1"/>
</dbReference>
<dbReference type="KEGG" id="mmaa:FR932_02925"/>
<dbReference type="SUPFAM" id="SSF56235">
    <property type="entry name" value="N-terminal nucleophile aminohydrolases (Ntn hydrolases)"/>
    <property type="match status" value="1"/>
</dbReference>
<reference evidence="5 6" key="1">
    <citation type="submission" date="2019-09" db="EMBL/GenBank/DDBJ databases">
        <title>Hybrid Assembly of the complete Genome of the Deep-Sea Bacterium Moritella marina from long Nanopore and Illumina reads.</title>
        <authorList>
            <person name="Magin S."/>
            <person name="Georgoulis A."/>
            <person name="Papadimitriou K."/>
            <person name="Iliakis G."/>
            <person name="Vorgias C.E."/>
        </authorList>
    </citation>
    <scope>NUCLEOTIDE SEQUENCE [LARGE SCALE GENOMIC DNA]</scope>
    <source>
        <strain evidence="5 6">MP-1</strain>
    </source>
</reference>
<dbReference type="Pfam" id="PF02275">
    <property type="entry name" value="CBAH"/>
    <property type="match status" value="1"/>
</dbReference>
<keyword evidence="2 5" id="KW-0378">Hydrolase</keyword>
<gene>
    <name evidence="5" type="ORF">FR932_02925</name>
</gene>
<keyword evidence="6" id="KW-1185">Reference proteome</keyword>
<comment type="similarity">
    <text evidence="1">Belongs to the peptidase C59 family.</text>
</comment>
<dbReference type="AlphaFoldDB" id="A0A5J6WH68"/>
<evidence type="ECO:0000259" key="4">
    <source>
        <dbReference type="Pfam" id="PF02275"/>
    </source>
</evidence>
<dbReference type="Proteomes" id="UP000327424">
    <property type="component" value="Chromosome"/>
</dbReference>
<organism evidence="5 6">
    <name type="scientific">Moritella marina ATCC 15381</name>
    <dbReference type="NCBI Taxonomy" id="1202962"/>
    <lineage>
        <taxon>Bacteria</taxon>
        <taxon>Pseudomonadati</taxon>
        <taxon>Pseudomonadota</taxon>
        <taxon>Gammaproteobacteria</taxon>
        <taxon>Alteromonadales</taxon>
        <taxon>Moritellaceae</taxon>
        <taxon>Moritella</taxon>
    </lineage>
</organism>